<evidence type="ECO:0000256" key="1">
    <source>
        <dbReference type="SAM" id="MobiDB-lite"/>
    </source>
</evidence>
<feature type="compositionally biased region" description="Polar residues" evidence="1">
    <location>
        <begin position="76"/>
        <end position="88"/>
    </location>
</feature>
<protein>
    <recommendedName>
        <fullName evidence="4">REJ domain-containing protein</fullName>
    </recommendedName>
</protein>
<comment type="caution">
    <text evidence="2">The sequence shown here is derived from an EMBL/GenBank/DDBJ whole genome shotgun (WGS) entry which is preliminary data.</text>
</comment>
<reference evidence="2 3" key="1">
    <citation type="journal article" date="2021" name="Elife">
        <title>Chloroplast acquisition without the gene transfer in kleptoplastic sea slugs, Plakobranchus ocellatus.</title>
        <authorList>
            <person name="Maeda T."/>
            <person name="Takahashi S."/>
            <person name="Yoshida T."/>
            <person name="Shimamura S."/>
            <person name="Takaki Y."/>
            <person name="Nagai Y."/>
            <person name="Toyoda A."/>
            <person name="Suzuki Y."/>
            <person name="Arimoto A."/>
            <person name="Ishii H."/>
            <person name="Satoh N."/>
            <person name="Nishiyama T."/>
            <person name="Hasebe M."/>
            <person name="Maruyama T."/>
            <person name="Minagawa J."/>
            <person name="Obokata J."/>
            <person name="Shigenobu S."/>
        </authorList>
    </citation>
    <scope>NUCLEOTIDE SEQUENCE [LARGE SCALE GENOMIC DNA]</scope>
</reference>
<sequence>RSSGSTSQSGAGSSSSQDMPSLPSSSSTVDPASLSLSRDVSVSSQLTTEVELQTQPGGSVTMQSPAPAHSASSLPVGSSTETGSSTMDSAPIDLVGANENVSNTVDIETSDQAALNTPASGRSAPQTSAATATSTSLRLVYVQKGSFIYKFHLYSYRSLLNALCLDFV</sequence>
<feature type="non-terminal residue" evidence="2">
    <location>
        <position position="1"/>
    </location>
</feature>
<organism evidence="2 3">
    <name type="scientific">Elysia marginata</name>
    <dbReference type="NCBI Taxonomy" id="1093978"/>
    <lineage>
        <taxon>Eukaryota</taxon>
        <taxon>Metazoa</taxon>
        <taxon>Spiralia</taxon>
        <taxon>Lophotrochozoa</taxon>
        <taxon>Mollusca</taxon>
        <taxon>Gastropoda</taxon>
        <taxon>Heterobranchia</taxon>
        <taxon>Euthyneura</taxon>
        <taxon>Panpulmonata</taxon>
        <taxon>Sacoglossa</taxon>
        <taxon>Placobranchoidea</taxon>
        <taxon>Plakobranchidae</taxon>
        <taxon>Elysia</taxon>
    </lineage>
</organism>
<feature type="region of interest" description="Disordered" evidence="1">
    <location>
        <begin position="1"/>
        <end position="91"/>
    </location>
</feature>
<keyword evidence="3" id="KW-1185">Reference proteome</keyword>
<accession>A0AAV4IH95</accession>
<evidence type="ECO:0000313" key="2">
    <source>
        <dbReference type="EMBL" id="GFS08968.1"/>
    </source>
</evidence>
<feature type="compositionally biased region" description="Low complexity" evidence="1">
    <location>
        <begin position="64"/>
        <end position="75"/>
    </location>
</feature>
<dbReference type="EMBL" id="BMAT01002550">
    <property type="protein sequence ID" value="GFS08968.1"/>
    <property type="molecule type" value="Genomic_DNA"/>
</dbReference>
<evidence type="ECO:0000313" key="3">
    <source>
        <dbReference type="Proteomes" id="UP000762676"/>
    </source>
</evidence>
<dbReference type="Proteomes" id="UP000762676">
    <property type="component" value="Unassembled WGS sequence"/>
</dbReference>
<feature type="compositionally biased region" description="Polar residues" evidence="1">
    <location>
        <begin position="45"/>
        <end position="63"/>
    </location>
</feature>
<gene>
    <name evidence="2" type="ORF">ElyMa_001287100</name>
</gene>
<proteinExistence type="predicted"/>
<name>A0AAV4IH95_9GAST</name>
<dbReference type="AlphaFoldDB" id="A0AAV4IH95"/>
<evidence type="ECO:0008006" key="4">
    <source>
        <dbReference type="Google" id="ProtNLM"/>
    </source>
</evidence>
<feature type="compositionally biased region" description="Low complexity" evidence="1">
    <location>
        <begin position="1"/>
        <end position="44"/>
    </location>
</feature>